<dbReference type="SUPFAM" id="SSF54001">
    <property type="entry name" value="Cysteine proteinases"/>
    <property type="match status" value="1"/>
</dbReference>
<dbReference type="AlphaFoldDB" id="A0AAE1LDA0"/>
<dbReference type="Pfam" id="PF00443">
    <property type="entry name" value="UCH"/>
    <property type="match status" value="1"/>
</dbReference>
<protein>
    <recommendedName>
        <fullName evidence="1">Peptidase C19 ubiquitin carboxyl-terminal hydrolase domain-containing protein</fullName>
    </recommendedName>
</protein>
<proteinExistence type="predicted"/>
<dbReference type="GO" id="GO:0016579">
    <property type="term" value="P:protein deubiquitination"/>
    <property type="evidence" value="ECO:0007669"/>
    <property type="project" value="InterPro"/>
</dbReference>
<gene>
    <name evidence="2" type="ORF">KUF71_004860</name>
</gene>
<dbReference type="InterPro" id="IPR043502">
    <property type="entry name" value="DNA/RNA_pol_sf"/>
</dbReference>
<reference evidence="2" key="2">
    <citation type="journal article" date="2023" name="BMC Genomics">
        <title>Pest status, molecular evolution, and epigenetic factors derived from the genome assembly of Frankliniella fusca, a thysanopteran phytovirus vector.</title>
        <authorList>
            <person name="Catto M.A."/>
            <person name="Labadie P.E."/>
            <person name="Jacobson A.L."/>
            <person name="Kennedy G.G."/>
            <person name="Srinivasan R."/>
            <person name="Hunt B.G."/>
        </authorList>
    </citation>
    <scope>NUCLEOTIDE SEQUENCE</scope>
    <source>
        <strain evidence="2">PL_HMW_Pooled</strain>
    </source>
</reference>
<reference evidence="2" key="1">
    <citation type="submission" date="2021-07" db="EMBL/GenBank/DDBJ databases">
        <authorList>
            <person name="Catto M.A."/>
            <person name="Jacobson A."/>
            <person name="Kennedy G."/>
            <person name="Labadie P."/>
            <person name="Hunt B.G."/>
            <person name="Srinivasan R."/>
        </authorList>
    </citation>
    <scope>NUCLEOTIDE SEQUENCE</scope>
    <source>
        <strain evidence="2">PL_HMW_Pooled</strain>
        <tissue evidence="2">Head</tissue>
    </source>
</reference>
<dbReference type="EMBL" id="JAHWGI010000347">
    <property type="protein sequence ID" value="KAK3913927.1"/>
    <property type="molecule type" value="Genomic_DNA"/>
</dbReference>
<feature type="domain" description="Peptidase C19 ubiquitin carboxyl-terminal hydrolase" evidence="1">
    <location>
        <begin position="18"/>
        <end position="99"/>
    </location>
</feature>
<dbReference type="InterPro" id="IPR001394">
    <property type="entry name" value="Peptidase_C19_UCH"/>
</dbReference>
<sequence>MAGFSGLNKELFLRCVNATESDYGNALAHTMRELLLDMSRNQQIGVSMSCSAFLDVVGALWGNFVLNAQADAEEFLIFLLSYLHEDLKTINQVKAVVQTLQLEKSKVILSALSGIIVNTGEISVKVQLENVVHNLTLITCNHTNEFKPLLGRDWLDVLWPHWRNTFLNPSINNLLSVQAPTFEQLATLFPRPFAQNADTAIEGFTAKLLLKDNAQPIFAKAYPLPLGMEQPVNEVLDKLVNNRKALRVRASEWASPGFAVPKKDGKVRYVVDFKRTLNPQLRVDFYPLPTPDHVFLIWLEGNFSPPWI</sequence>
<keyword evidence="3" id="KW-1185">Reference proteome</keyword>
<dbReference type="GO" id="GO:0004843">
    <property type="term" value="F:cysteine-type deubiquitinase activity"/>
    <property type="evidence" value="ECO:0007669"/>
    <property type="project" value="InterPro"/>
</dbReference>
<dbReference type="Gene3D" id="3.10.10.10">
    <property type="entry name" value="HIV Type 1 Reverse Transcriptase, subunit A, domain 1"/>
    <property type="match status" value="1"/>
</dbReference>
<evidence type="ECO:0000313" key="2">
    <source>
        <dbReference type="EMBL" id="KAK3913927.1"/>
    </source>
</evidence>
<accession>A0AAE1LDA0</accession>
<dbReference type="InterPro" id="IPR038765">
    <property type="entry name" value="Papain-like_cys_pep_sf"/>
</dbReference>
<evidence type="ECO:0000313" key="3">
    <source>
        <dbReference type="Proteomes" id="UP001219518"/>
    </source>
</evidence>
<dbReference type="PANTHER" id="PTHR37984">
    <property type="entry name" value="PROTEIN CBG26694"/>
    <property type="match status" value="1"/>
</dbReference>
<dbReference type="InterPro" id="IPR050951">
    <property type="entry name" value="Retrovirus_Pol_polyprotein"/>
</dbReference>
<organism evidence="2 3">
    <name type="scientific">Frankliniella fusca</name>
    <dbReference type="NCBI Taxonomy" id="407009"/>
    <lineage>
        <taxon>Eukaryota</taxon>
        <taxon>Metazoa</taxon>
        <taxon>Ecdysozoa</taxon>
        <taxon>Arthropoda</taxon>
        <taxon>Hexapoda</taxon>
        <taxon>Insecta</taxon>
        <taxon>Pterygota</taxon>
        <taxon>Neoptera</taxon>
        <taxon>Paraneoptera</taxon>
        <taxon>Thysanoptera</taxon>
        <taxon>Terebrantia</taxon>
        <taxon>Thripoidea</taxon>
        <taxon>Thripidae</taxon>
        <taxon>Frankliniella</taxon>
    </lineage>
</organism>
<dbReference type="PANTHER" id="PTHR37984:SF5">
    <property type="entry name" value="PROTEIN NYNRIN-LIKE"/>
    <property type="match status" value="1"/>
</dbReference>
<comment type="caution">
    <text evidence="2">The sequence shown here is derived from an EMBL/GenBank/DDBJ whole genome shotgun (WGS) entry which is preliminary data.</text>
</comment>
<name>A0AAE1LDA0_9NEOP</name>
<dbReference type="Gene3D" id="3.90.70.10">
    <property type="entry name" value="Cysteine proteinases"/>
    <property type="match status" value="1"/>
</dbReference>
<dbReference type="Proteomes" id="UP001219518">
    <property type="component" value="Unassembled WGS sequence"/>
</dbReference>
<dbReference type="SUPFAM" id="SSF56672">
    <property type="entry name" value="DNA/RNA polymerases"/>
    <property type="match status" value="1"/>
</dbReference>
<evidence type="ECO:0000259" key="1">
    <source>
        <dbReference type="Pfam" id="PF00443"/>
    </source>
</evidence>
<dbReference type="GO" id="GO:0071897">
    <property type="term" value="P:DNA biosynthetic process"/>
    <property type="evidence" value="ECO:0007669"/>
    <property type="project" value="UniProtKB-ARBA"/>
</dbReference>